<evidence type="ECO:0000313" key="3">
    <source>
        <dbReference type="EMBL" id="ATQ42444.1"/>
    </source>
</evidence>
<dbReference type="KEGG" id="cmb:CSW64_08460"/>
<feature type="domain" description="Enoyl reductase (ER)" evidence="2">
    <location>
        <begin position="15"/>
        <end position="341"/>
    </location>
</feature>
<protein>
    <submittedName>
        <fullName evidence="3">NADP-dependent oxidoreductase</fullName>
    </submittedName>
</protein>
<dbReference type="InterPro" id="IPR036291">
    <property type="entry name" value="NAD(P)-bd_dom_sf"/>
</dbReference>
<dbReference type="OrthoDB" id="9805663at2"/>
<gene>
    <name evidence="3" type="ORF">CSW64_08460</name>
</gene>
<dbReference type="GO" id="GO:0016628">
    <property type="term" value="F:oxidoreductase activity, acting on the CH-CH group of donors, NAD or NADP as acceptor"/>
    <property type="evidence" value="ECO:0007669"/>
    <property type="project" value="InterPro"/>
</dbReference>
<dbReference type="SUPFAM" id="SSF51735">
    <property type="entry name" value="NAD(P)-binding Rossmann-fold domains"/>
    <property type="match status" value="1"/>
</dbReference>
<sequence>MTVSREIRLKSRPVGTPVADNFELATVDLPAPGPGEVQVRNLYMSVDPYMRGRMNDVKSYVPPFQIGEALQGGAVGEVVASNDPNFQVGDIVQSMLGWREAFNTSAAPLAQATAGQAATITKLNTYGLPPQTFLGVAGMPGMTAWVGLLKIAALKEGDIVFVSGAAGAVGSVVVQIAKLKGHKVIGSAGGADKVAFLKSIGCDEVIDYKAEADLTAALARAAPTGIDVYFENVGGAHMDAALAAARPFARFALCGMISQYNSTGEMYGVKNLIAAVGKSIRLEGFIVSNSFHLLPEFLQDMSGWISSGKLQWKETVDEGIENAPGAFLKLFKGENTGKMLVKLS</sequence>
<dbReference type="FunFam" id="3.40.50.720:FF:000121">
    <property type="entry name" value="Prostaglandin reductase 2"/>
    <property type="match status" value="1"/>
</dbReference>
<dbReference type="PANTHER" id="PTHR43205:SF7">
    <property type="entry name" value="PROSTAGLANDIN REDUCTASE 1"/>
    <property type="match status" value="1"/>
</dbReference>
<dbReference type="Gene3D" id="3.40.50.720">
    <property type="entry name" value="NAD(P)-binding Rossmann-like Domain"/>
    <property type="match status" value="1"/>
</dbReference>
<dbReference type="AlphaFoldDB" id="A0A2D2AWQ6"/>
<dbReference type="RefSeq" id="WP_099621701.1">
    <property type="nucleotide sequence ID" value="NZ_CP024201.1"/>
</dbReference>
<evidence type="ECO:0000259" key="2">
    <source>
        <dbReference type="SMART" id="SM00829"/>
    </source>
</evidence>
<keyword evidence="4" id="KW-1185">Reference proteome</keyword>
<reference evidence="3 4" key="1">
    <citation type="submission" date="2017-10" db="EMBL/GenBank/DDBJ databases">
        <title>Genome sequence of Caulobacter mirabilis FWC38.</title>
        <authorList>
            <person name="Fiebig A."/>
            <person name="Crosson S."/>
        </authorList>
    </citation>
    <scope>NUCLEOTIDE SEQUENCE [LARGE SCALE GENOMIC DNA]</scope>
    <source>
        <strain evidence="3 4">FWC 38</strain>
    </source>
</reference>
<dbReference type="InterPro" id="IPR013149">
    <property type="entry name" value="ADH-like_C"/>
</dbReference>
<dbReference type="SMART" id="SM00829">
    <property type="entry name" value="PKS_ER"/>
    <property type="match status" value="1"/>
</dbReference>
<dbReference type="InterPro" id="IPR020843">
    <property type="entry name" value="ER"/>
</dbReference>
<proteinExistence type="predicted"/>
<dbReference type="InterPro" id="IPR045010">
    <property type="entry name" value="MDR_fam"/>
</dbReference>
<evidence type="ECO:0000313" key="4">
    <source>
        <dbReference type="Proteomes" id="UP000228945"/>
    </source>
</evidence>
<dbReference type="Proteomes" id="UP000228945">
    <property type="component" value="Chromosome"/>
</dbReference>
<dbReference type="CDD" id="cd05288">
    <property type="entry name" value="PGDH"/>
    <property type="match status" value="1"/>
</dbReference>
<dbReference type="PANTHER" id="PTHR43205">
    <property type="entry name" value="PROSTAGLANDIN REDUCTASE"/>
    <property type="match status" value="1"/>
</dbReference>
<evidence type="ECO:0000256" key="1">
    <source>
        <dbReference type="ARBA" id="ARBA00023002"/>
    </source>
</evidence>
<dbReference type="Pfam" id="PF00107">
    <property type="entry name" value="ADH_zinc_N"/>
    <property type="match status" value="1"/>
</dbReference>
<dbReference type="SUPFAM" id="SSF50129">
    <property type="entry name" value="GroES-like"/>
    <property type="match status" value="2"/>
</dbReference>
<dbReference type="Pfam" id="PF16884">
    <property type="entry name" value="ADH_N_2"/>
    <property type="match status" value="1"/>
</dbReference>
<dbReference type="EMBL" id="CP024201">
    <property type="protein sequence ID" value="ATQ42444.1"/>
    <property type="molecule type" value="Genomic_DNA"/>
</dbReference>
<name>A0A2D2AWQ6_9CAUL</name>
<organism evidence="3 4">
    <name type="scientific">Caulobacter mirabilis</name>
    <dbReference type="NCBI Taxonomy" id="69666"/>
    <lineage>
        <taxon>Bacteria</taxon>
        <taxon>Pseudomonadati</taxon>
        <taxon>Pseudomonadota</taxon>
        <taxon>Alphaproteobacteria</taxon>
        <taxon>Caulobacterales</taxon>
        <taxon>Caulobacteraceae</taxon>
        <taxon>Caulobacter</taxon>
    </lineage>
</organism>
<dbReference type="InterPro" id="IPR041694">
    <property type="entry name" value="ADH_N_2"/>
</dbReference>
<accession>A0A2D2AWQ6</accession>
<dbReference type="InterPro" id="IPR011032">
    <property type="entry name" value="GroES-like_sf"/>
</dbReference>
<dbReference type="Gene3D" id="3.90.180.10">
    <property type="entry name" value="Medium-chain alcohol dehydrogenases, catalytic domain"/>
    <property type="match status" value="1"/>
</dbReference>
<keyword evidence="1" id="KW-0560">Oxidoreductase</keyword>